<dbReference type="PANTHER" id="PTHR11973">
    <property type="entry name" value="CELL SURFACE GLYCOPROTEIN MUC18-RELATED"/>
    <property type="match status" value="1"/>
</dbReference>
<dbReference type="AlphaFoldDB" id="A0A8D0H576"/>
<feature type="domain" description="Ig-like" evidence="9">
    <location>
        <begin position="116"/>
        <end position="221"/>
    </location>
</feature>
<evidence type="ECO:0000256" key="5">
    <source>
        <dbReference type="ARBA" id="ARBA00023157"/>
    </source>
</evidence>
<dbReference type="InterPro" id="IPR007110">
    <property type="entry name" value="Ig-like_dom"/>
</dbReference>
<organism evidence="10 11">
    <name type="scientific">Sphenodon punctatus</name>
    <name type="common">Tuatara</name>
    <name type="synonym">Hatteria punctata</name>
    <dbReference type="NCBI Taxonomy" id="8508"/>
    <lineage>
        <taxon>Eukaryota</taxon>
        <taxon>Metazoa</taxon>
        <taxon>Chordata</taxon>
        <taxon>Craniata</taxon>
        <taxon>Vertebrata</taxon>
        <taxon>Euteleostomi</taxon>
        <taxon>Lepidosauria</taxon>
        <taxon>Sphenodontia</taxon>
        <taxon>Sphenodontidae</taxon>
        <taxon>Sphenodon</taxon>
    </lineage>
</organism>
<comment type="subcellular location">
    <subcellularLocation>
        <location evidence="1">Membrane</location>
        <topology evidence="1">Single-pass type I membrane protein</topology>
    </subcellularLocation>
</comment>
<dbReference type="Proteomes" id="UP000694392">
    <property type="component" value="Unplaced"/>
</dbReference>
<dbReference type="Pfam" id="PF08205">
    <property type="entry name" value="C2-set_2"/>
    <property type="match status" value="1"/>
</dbReference>
<reference evidence="10" key="2">
    <citation type="submission" date="2025-09" db="UniProtKB">
        <authorList>
            <consortium name="Ensembl"/>
        </authorList>
    </citation>
    <scope>IDENTIFICATION</scope>
</reference>
<keyword evidence="6" id="KW-0325">Glycoprotein</keyword>
<evidence type="ECO:0000256" key="4">
    <source>
        <dbReference type="ARBA" id="ARBA00022989"/>
    </source>
</evidence>
<keyword evidence="4 8" id="KW-1133">Transmembrane helix</keyword>
<proteinExistence type="predicted"/>
<dbReference type="InterPro" id="IPR051116">
    <property type="entry name" value="Surface_Rcpt/Adhesion_Mol"/>
</dbReference>
<dbReference type="InterPro" id="IPR013783">
    <property type="entry name" value="Ig-like_fold"/>
</dbReference>
<dbReference type="Gene3D" id="2.60.40.10">
    <property type="entry name" value="Immunoglobulins"/>
    <property type="match status" value="3"/>
</dbReference>
<dbReference type="InterPro" id="IPR036179">
    <property type="entry name" value="Ig-like_dom_sf"/>
</dbReference>
<feature type="transmembrane region" description="Helical" evidence="8">
    <location>
        <begin position="306"/>
        <end position="329"/>
    </location>
</feature>
<evidence type="ECO:0000256" key="2">
    <source>
        <dbReference type="ARBA" id="ARBA00022692"/>
    </source>
</evidence>
<dbReference type="SUPFAM" id="SSF48726">
    <property type="entry name" value="Immunoglobulin"/>
    <property type="match status" value="3"/>
</dbReference>
<dbReference type="Ensembl" id="ENSSPUT00000015488.1">
    <property type="protein sequence ID" value="ENSSPUP00000014514.1"/>
    <property type="gene ID" value="ENSSPUG00000011168.1"/>
</dbReference>
<keyword evidence="3" id="KW-0677">Repeat</keyword>
<evidence type="ECO:0000313" key="11">
    <source>
        <dbReference type="Proteomes" id="UP000694392"/>
    </source>
</evidence>
<name>A0A8D0H576_SPHPU</name>
<dbReference type="InterPro" id="IPR013162">
    <property type="entry name" value="CD80_C2-set"/>
</dbReference>
<keyword evidence="11" id="KW-1185">Reference proteome</keyword>
<evidence type="ECO:0000256" key="3">
    <source>
        <dbReference type="ARBA" id="ARBA00022737"/>
    </source>
</evidence>
<gene>
    <name evidence="10" type="primary">MCAM</name>
</gene>
<evidence type="ECO:0000256" key="8">
    <source>
        <dbReference type="SAM" id="Phobius"/>
    </source>
</evidence>
<sequence>SMPEVLEVEYEPGGKADRLTLCGWCQSLWCHLVPQRRHNTMAGFRVLSSPTPCQEKGIVEKTEYEGRVELVNDSTLAISKVTPQDARTFVCQVGASSSGVGENRTELHIYKAPETPVIQLIKEDIPVTSNEIPEVTKCISRNGFPTPSITWYKNQSPLQDDDQRKCLQGSPLGVGESSGLITLTSKLSARVTKEDRGAPFSCEASYNLLGVNKTAESGVININVFYASEKVKLSMVEPSHPVKEGDRVTLRCEADGNPPPDDYTFYKVVSVPCGRALSPWGAQWGSPSGTRGLGSLTEQKPQESKGVIIVAVIVCILLIALLGAVLYFLHKKGKLPSLPPPHEIVVEVKSDKLPEEAGLLQGTNGEKRPAGDQVGWKRIKYC</sequence>
<dbReference type="GO" id="GO:0003094">
    <property type="term" value="P:glomerular filtration"/>
    <property type="evidence" value="ECO:0007669"/>
    <property type="project" value="Ensembl"/>
</dbReference>
<evidence type="ECO:0000256" key="7">
    <source>
        <dbReference type="ARBA" id="ARBA00023319"/>
    </source>
</evidence>
<evidence type="ECO:0000256" key="6">
    <source>
        <dbReference type="ARBA" id="ARBA00023180"/>
    </source>
</evidence>
<reference evidence="10" key="1">
    <citation type="submission" date="2025-08" db="UniProtKB">
        <authorList>
            <consortium name="Ensembl"/>
        </authorList>
    </citation>
    <scope>IDENTIFICATION</scope>
</reference>
<dbReference type="GO" id="GO:0005055">
    <property type="term" value="F:laminin receptor activity"/>
    <property type="evidence" value="ECO:0007669"/>
    <property type="project" value="TreeGrafter"/>
</dbReference>
<keyword evidence="8" id="KW-0472">Membrane</keyword>
<keyword evidence="2 8" id="KW-0812">Transmembrane</keyword>
<evidence type="ECO:0000313" key="10">
    <source>
        <dbReference type="Ensembl" id="ENSSPUP00000014514.1"/>
    </source>
</evidence>
<dbReference type="GeneTree" id="ENSGT00940000155838"/>
<dbReference type="PROSITE" id="PS50835">
    <property type="entry name" value="IG_LIKE"/>
    <property type="match status" value="1"/>
</dbReference>
<keyword evidence="5" id="KW-1015">Disulfide bond</keyword>
<keyword evidence="7" id="KW-0393">Immunoglobulin domain</keyword>
<evidence type="ECO:0000259" key="9">
    <source>
        <dbReference type="PROSITE" id="PS50835"/>
    </source>
</evidence>
<evidence type="ECO:0000256" key="1">
    <source>
        <dbReference type="ARBA" id="ARBA00004479"/>
    </source>
</evidence>
<dbReference type="GO" id="GO:0061042">
    <property type="term" value="P:vascular wound healing"/>
    <property type="evidence" value="ECO:0007669"/>
    <property type="project" value="Ensembl"/>
</dbReference>
<dbReference type="PANTHER" id="PTHR11973:SF18">
    <property type="entry name" value="CELL SURFACE GLYCOPROTEIN MUC18"/>
    <property type="match status" value="1"/>
</dbReference>
<protein>
    <submittedName>
        <fullName evidence="10">Melanoma cell adhesion molecule</fullName>
    </submittedName>
</protein>
<accession>A0A8D0H576</accession>
<dbReference type="GO" id="GO:0009897">
    <property type="term" value="C:external side of plasma membrane"/>
    <property type="evidence" value="ECO:0007669"/>
    <property type="project" value="Ensembl"/>
</dbReference>